<name>A0A6G4A177_9BACL</name>
<reference evidence="2" key="1">
    <citation type="submission" date="2020-02" db="EMBL/GenBank/DDBJ databases">
        <authorList>
            <person name="Shen X.-R."/>
            <person name="Zhang Y.-X."/>
        </authorList>
    </citation>
    <scope>NUCLEOTIDE SEQUENCE</scope>
    <source>
        <strain evidence="2">SYP-B3998</strain>
    </source>
</reference>
<evidence type="ECO:0000259" key="1">
    <source>
        <dbReference type="PROSITE" id="PS51645"/>
    </source>
</evidence>
<protein>
    <recommendedName>
        <fullName evidence="1">Photolyase/cryptochrome alpha/beta domain-containing protein</fullName>
    </recommendedName>
</protein>
<dbReference type="AlphaFoldDB" id="A0A6G4A177"/>
<organism evidence="2">
    <name type="scientific">Paenibacillus sp. SYP-B3998</name>
    <dbReference type="NCBI Taxonomy" id="2678564"/>
    <lineage>
        <taxon>Bacteria</taxon>
        <taxon>Bacillati</taxon>
        <taxon>Bacillota</taxon>
        <taxon>Bacilli</taxon>
        <taxon>Bacillales</taxon>
        <taxon>Paenibacillaceae</taxon>
        <taxon>Paenibacillus</taxon>
    </lineage>
</organism>
<dbReference type="InterPro" id="IPR006050">
    <property type="entry name" value="DNA_photolyase_N"/>
</dbReference>
<accession>A0A6G4A177</accession>
<evidence type="ECO:0000313" key="2">
    <source>
        <dbReference type="EMBL" id="NEW07581.1"/>
    </source>
</evidence>
<feature type="domain" description="Photolyase/cryptochrome alpha/beta" evidence="1">
    <location>
        <begin position="1"/>
        <end position="50"/>
    </location>
</feature>
<dbReference type="EMBL" id="JAAIKC010000005">
    <property type="protein sequence ID" value="NEW07581.1"/>
    <property type="molecule type" value="Genomic_DNA"/>
</dbReference>
<comment type="caution">
    <text evidence="2">The sequence shown here is derived from an EMBL/GenBank/DDBJ whole genome shotgun (WGS) entry which is preliminary data.</text>
</comment>
<dbReference type="RefSeq" id="WP_163948771.1">
    <property type="nucleotide sequence ID" value="NZ_JAAIKC010000005.1"/>
</dbReference>
<dbReference type="PROSITE" id="PS51645">
    <property type="entry name" value="PHR_CRY_ALPHA_BETA"/>
    <property type="match status" value="1"/>
</dbReference>
<proteinExistence type="predicted"/>
<sequence length="50" mass="5999">MKLFIHRKDLRIDDMTAFDYLFASKLPSVHLLILDPFLLWHARHEAYSGR</sequence>
<gene>
    <name evidence="2" type="ORF">GK047_16360</name>
</gene>